<comment type="subcellular location">
    <subcellularLocation>
        <location evidence="1">Cell membrane</location>
        <topology evidence="1">Multi-pass membrane protein</topology>
    </subcellularLocation>
</comment>
<evidence type="ECO:0000256" key="3">
    <source>
        <dbReference type="ARBA" id="ARBA00022475"/>
    </source>
</evidence>
<keyword evidence="6" id="KW-0406">Ion transport</keyword>
<feature type="transmembrane region" description="Helical" evidence="9">
    <location>
        <begin position="29"/>
        <end position="47"/>
    </location>
</feature>
<keyword evidence="5 9" id="KW-1133">Transmembrane helix</keyword>
<keyword evidence="4 9" id="KW-0812">Transmembrane</keyword>
<dbReference type="Proteomes" id="UP000789831">
    <property type="component" value="Unassembled WGS sequence"/>
</dbReference>
<evidence type="ECO:0000256" key="2">
    <source>
        <dbReference type="ARBA" id="ARBA00022448"/>
    </source>
</evidence>
<dbReference type="PANTHER" id="PTHR33281">
    <property type="entry name" value="UPF0187 PROTEIN YNEE"/>
    <property type="match status" value="1"/>
</dbReference>
<reference evidence="10" key="1">
    <citation type="submission" date="2021-06" db="EMBL/GenBank/DDBJ databases">
        <authorList>
            <person name="Kallberg Y."/>
            <person name="Tangrot J."/>
            <person name="Rosling A."/>
        </authorList>
    </citation>
    <scope>NUCLEOTIDE SEQUENCE</scope>
    <source>
        <strain evidence="10">MT106</strain>
    </source>
</reference>
<keyword evidence="7 9" id="KW-0472">Membrane</keyword>
<gene>
    <name evidence="10" type="ORF">AGERDE_LOCUS458</name>
</gene>
<dbReference type="AlphaFoldDB" id="A0A9N8V1M2"/>
<evidence type="ECO:0000313" key="11">
    <source>
        <dbReference type="Proteomes" id="UP000789831"/>
    </source>
</evidence>
<evidence type="ECO:0000256" key="7">
    <source>
        <dbReference type="ARBA" id="ARBA00023136"/>
    </source>
</evidence>
<evidence type="ECO:0000256" key="4">
    <source>
        <dbReference type="ARBA" id="ARBA00022692"/>
    </source>
</evidence>
<feature type="region of interest" description="Disordered" evidence="8">
    <location>
        <begin position="150"/>
        <end position="176"/>
    </location>
</feature>
<protein>
    <submittedName>
        <fullName evidence="10">7718_t:CDS:1</fullName>
    </submittedName>
</protein>
<name>A0A9N8V1M2_9GLOM</name>
<organism evidence="10 11">
    <name type="scientific">Ambispora gerdemannii</name>
    <dbReference type="NCBI Taxonomy" id="144530"/>
    <lineage>
        <taxon>Eukaryota</taxon>
        <taxon>Fungi</taxon>
        <taxon>Fungi incertae sedis</taxon>
        <taxon>Mucoromycota</taxon>
        <taxon>Glomeromycotina</taxon>
        <taxon>Glomeromycetes</taxon>
        <taxon>Archaeosporales</taxon>
        <taxon>Ambisporaceae</taxon>
        <taxon>Ambispora</taxon>
    </lineage>
</organism>
<feature type="compositionally biased region" description="Basic and acidic residues" evidence="8">
    <location>
        <begin position="152"/>
        <end position="161"/>
    </location>
</feature>
<evidence type="ECO:0000256" key="5">
    <source>
        <dbReference type="ARBA" id="ARBA00022989"/>
    </source>
</evidence>
<keyword evidence="2" id="KW-0813">Transport</keyword>
<evidence type="ECO:0000313" key="10">
    <source>
        <dbReference type="EMBL" id="CAG8434989.1"/>
    </source>
</evidence>
<keyword evidence="3" id="KW-1003">Cell membrane</keyword>
<dbReference type="OrthoDB" id="1368at2759"/>
<proteinExistence type="predicted"/>
<dbReference type="GO" id="GO:0005254">
    <property type="term" value="F:chloride channel activity"/>
    <property type="evidence" value="ECO:0007669"/>
    <property type="project" value="InterPro"/>
</dbReference>
<feature type="compositionally biased region" description="Basic residues" evidence="8">
    <location>
        <begin position="164"/>
        <end position="174"/>
    </location>
</feature>
<accession>A0A9N8V1M2</accession>
<evidence type="ECO:0000256" key="6">
    <source>
        <dbReference type="ARBA" id="ARBA00023065"/>
    </source>
</evidence>
<evidence type="ECO:0000256" key="9">
    <source>
        <dbReference type="SAM" id="Phobius"/>
    </source>
</evidence>
<sequence length="378" mass="42543">MSEAQKDEGLSEKILHNALRWKGTVVPKIFPSALICTIVAVIVTILYEKTSVKISIPQAFIPVLGFVVGRRAWSTMEVAIRAFARLTWVNVGRKNDQAIEKETVRDIIEMKTVINLLLGFAIGTKHYLREKEGSDQPDLKSLIGGIQTKPSGCEKLEDPNRAQKSPKHKKKPHERRNCQVVENHNIPLEISLYLSSYIQTQVEKKLDSPVITAMLNSLNTMVDCLTTFERILRSPIPVAYSTHLSQTVWVYCLTLPLQFVQFLHWVTIPFVFFSSGVLLGIEKIGGEIENPFGKDENDLNLDEFCERLGHELELITSLEPSNIKILAFSQENTPFSDVKITGEKAEKFGIDKIRSLLSGTHDENNEKEASAGIFVKIE</sequence>
<keyword evidence="11" id="KW-1185">Reference proteome</keyword>
<dbReference type="EMBL" id="CAJVPL010000022">
    <property type="protein sequence ID" value="CAG8434989.1"/>
    <property type="molecule type" value="Genomic_DNA"/>
</dbReference>
<dbReference type="GO" id="GO:0005886">
    <property type="term" value="C:plasma membrane"/>
    <property type="evidence" value="ECO:0007669"/>
    <property type="project" value="UniProtKB-SubCell"/>
</dbReference>
<dbReference type="Pfam" id="PF25539">
    <property type="entry name" value="Bestrophin_2"/>
    <property type="match status" value="1"/>
</dbReference>
<evidence type="ECO:0000256" key="1">
    <source>
        <dbReference type="ARBA" id="ARBA00004651"/>
    </source>
</evidence>
<comment type="caution">
    <text evidence="10">The sequence shown here is derived from an EMBL/GenBank/DDBJ whole genome shotgun (WGS) entry which is preliminary data.</text>
</comment>
<dbReference type="InterPro" id="IPR044669">
    <property type="entry name" value="YneE/VCCN1/2-like"/>
</dbReference>
<dbReference type="PANTHER" id="PTHR33281:SF19">
    <property type="entry name" value="VOLTAGE-DEPENDENT ANION CHANNEL-FORMING PROTEIN YNEE"/>
    <property type="match status" value="1"/>
</dbReference>
<evidence type="ECO:0000256" key="8">
    <source>
        <dbReference type="SAM" id="MobiDB-lite"/>
    </source>
</evidence>